<dbReference type="RefSeq" id="WP_025385124.1">
    <property type="nucleotide sequence ID" value="NZ_CP004006.1"/>
</dbReference>
<dbReference type="Proteomes" id="UP000018838">
    <property type="component" value="Chromosome"/>
</dbReference>
<gene>
    <name evidence="1" type="ORF">Loa_00726</name>
</gene>
<accession>W0B8X7</accession>
<dbReference type="HOGENOM" id="CLU_2046750_0_0_6"/>
<protein>
    <submittedName>
        <fullName evidence="1">Uncharacterized protein</fullName>
    </submittedName>
</protein>
<dbReference type="STRING" id="1268635.Loa_00726"/>
<proteinExistence type="predicted"/>
<evidence type="ECO:0000313" key="2">
    <source>
        <dbReference type="Proteomes" id="UP000018838"/>
    </source>
</evidence>
<reference evidence="1 2" key="1">
    <citation type="journal article" date="2013" name="Int. J. Med. Microbiol.">
        <title>Legionella oakridgensis ATCC 33761 genome sequence and phenotypic characterization reveals its replication capacity in amoebae.</title>
        <authorList>
            <person name="Brzuszkiewicz E."/>
            <person name="Schulz T."/>
            <person name="Rydzewski K."/>
            <person name="Daniel R."/>
            <person name="Gillmaier N."/>
            <person name="Dittmann C."/>
            <person name="Holland G."/>
            <person name="Schunder E."/>
            <person name="Lautner M."/>
            <person name="Eisenreich W."/>
            <person name="Luck C."/>
            <person name="Heuner K."/>
        </authorList>
    </citation>
    <scope>NUCLEOTIDE SEQUENCE [LARGE SCALE GENOMIC DNA]</scope>
    <source>
        <strain>OR-10</strain>
        <strain evidence="2">ATCC 33761</strain>
    </source>
</reference>
<dbReference type="KEGG" id="lok:Loa_00726"/>
<dbReference type="EMBL" id="CP004006">
    <property type="protein sequence ID" value="AHE66295.1"/>
    <property type="molecule type" value="Genomic_DNA"/>
</dbReference>
<sequence length="120" mass="14035">MKNKLKIAAFLNRIEFLLRSHNIGVDPRPINSDEEDIQTKYDAVLLNTEGKPTRFNYRNEWCIVMEDELYYEVGGRGDTAVQGQQIWVKQSYYLGLPDKNIILAIVLLILSRKSNWILQY</sequence>
<name>W0B8X7_9GAMM</name>
<dbReference type="AlphaFoldDB" id="W0B8X7"/>
<organism evidence="1 2">
    <name type="scientific">Legionella oakridgensis ATCC 33761 = DSM 21215</name>
    <dbReference type="NCBI Taxonomy" id="1268635"/>
    <lineage>
        <taxon>Bacteria</taxon>
        <taxon>Pseudomonadati</taxon>
        <taxon>Pseudomonadota</taxon>
        <taxon>Gammaproteobacteria</taxon>
        <taxon>Legionellales</taxon>
        <taxon>Legionellaceae</taxon>
        <taxon>Legionella</taxon>
    </lineage>
</organism>
<dbReference type="PATRIC" id="fig|1268635.3.peg.726"/>
<evidence type="ECO:0000313" key="1">
    <source>
        <dbReference type="EMBL" id="AHE66295.1"/>
    </source>
</evidence>
<keyword evidence="2" id="KW-1185">Reference proteome</keyword>